<dbReference type="PANTHER" id="PTHR31549">
    <property type="entry name" value="PROTEIN, PUTATIVE (DUF247)-RELATED-RELATED"/>
    <property type="match status" value="1"/>
</dbReference>
<dbReference type="Proteomes" id="UP001293254">
    <property type="component" value="Unassembled WGS sequence"/>
</dbReference>
<name>A0AAE2CK08_9LAMI</name>
<comment type="caution">
    <text evidence="1">The sequence shown here is derived from an EMBL/GenBank/DDBJ whole genome shotgun (WGS) entry which is preliminary data.</text>
</comment>
<gene>
    <name evidence="1" type="ORF">Salat_1693700</name>
</gene>
<proteinExistence type="predicted"/>
<dbReference type="PANTHER" id="PTHR31549:SF129">
    <property type="entry name" value="DUF4220 DOMAIN-CONTAINING PROTEIN"/>
    <property type="match status" value="1"/>
</dbReference>
<dbReference type="Pfam" id="PF03140">
    <property type="entry name" value="DUF247"/>
    <property type="match status" value="1"/>
</dbReference>
<reference evidence="1" key="1">
    <citation type="submission" date="2020-06" db="EMBL/GenBank/DDBJ databases">
        <authorList>
            <person name="Li T."/>
            <person name="Hu X."/>
            <person name="Zhang T."/>
            <person name="Song X."/>
            <person name="Zhang H."/>
            <person name="Dai N."/>
            <person name="Sheng W."/>
            <person name="Hou X."/>
            <person name="Wei L."/>
        </authorList>
    </citation>
    <scope>NUCLEOTIDE SEQUENCE</scope>
    <source>
        <strain evidence="1">3651</strain>
        <tissue evidence="1">Leaf</tissue>
    </source>
</reference>
<evidence type="ECO:0000313" key="1">
    <source>
        <dbReference type="EMBL" id="KAK4425001.1"/>
    </source>
</evidence>
<sequence length="409" mass="47248">MNSSTGEITEEEAAGASSSSVSNILLPVQTSSSILTDWQIHRVPQQMRRKDQTSYLYDPMMVSYGPYHHGKPHLRQAEEFKPQVLDLLFSETGGDKDFFMRMILKWIDHIRSCYVGISRDVYDDVKLAEMMLADASLILYVLDVQGRKLDIESFVLISHKALGLTGMELIMRDLYVLENQIPYWIVQFLGNFRHRRDHGPITSPLVQPLHLLAIDRAVLVGWKQENHEVRSKSKLRWRYSREKGSITDDNLEKLSRPFRSVMDLKAKGIRFRPSSKVLTDIRFESYYFHGKLQLPTCHLTEDFKYKCSNMIAFELSPGIFFDFGVTSYVNFMKSLIDSPNDVKELREKGIFTTTLSNKEVVQMFEEMDTYGLEQKDAFIEPMDRSCFVCCRFGSLSLFSSELLLNTSSK</sequence>
<reference evidence="1" key="2">
    <citation type="journal article" date="2024" name="Plant">
        <title>Genomic evolution and insights into agronomic trait innovations of Sesamum species.</title>
        <authorList>
            <person name="Miao H."/>
            <person name="Wang L."/>
            <person name="Qu L."/>
            <person name="Liu H."/>
            <person name="Sun Y."/>
            <person name="Le M."/>
            <person name="Wang Q."/>
            <person name="Wei S."/>
            <person name="Zheng Y."/>
            <person name="Lin W."/>
            <person name="Duan Y."/>
            <person name="Cao H."/>
            <person name="Xiong S."/>
            <person name="Wang X."/>
            <person name="Wei L."/>
            <person name="Li C."/>
            <person name="Ma Q."/>
            <person name="Ju M."/>
            <person name="Zhao R."/>
            <person name="Li G."/>
            <person name="Mu C."/>
            <person name="Tian Q."/>
            <person name="Mei H."/>
            <person name="Zhang T."/>
            <person name="Gao T."/>
            <person name="Zhang H."/>
        </authorList>
    </citation>
    <scope>NUCLEOTIDE SEQUENCE</scope>
    <source>
        <strain evidence="1">3651</strain>
    </source>
</reference>
<dbReference type="AlphaFoldDB" id="A0AAE2CK08"/>
<protein>
    <submittedName>
        <fullName evidence="1">Uncharacterized protein</fullName>
    </submittedName>
</protein>
<dbReference type="InterPro" id="IPR004158">
    <property type="entry name" value="DUF247_pln"/>
</dbReference>
<dbReference type="EMBL" id="JACGWO010000006">
    <property type="protein sequence ID" value="KAK4425001.1"/>
    <property type="molecule type" value="Genomic_DNA"/>
</dbReference>
<accession>A0AAE2CK08</accession>
<evidence type="ECO:0000313" key="2">
    <source>
        <dbReference type="Proteomes" id="UP001293254"/>
    </source>
</evidence>
<keyword evidence="2" id="KW-1185">Reference proteome</keyword>
<organism evidence="1 2">
    <name type="scientific">Sesamum alatum</name>
    <dbReference type="NCBI Taxonomy" id="300844"/>
    <lineage>
        <taxon>Eukaryota</taxon>
        <taxon>Viridiplantae</taxon>
        <taxon>Streptophyta</taxon>
        <taxon>Embryophyta</taxon>
        <taxon>Tracheophyta</taxon>
        <taxon>Spermatophyta</taxon>
        <taxon>Magnoliopsida</taxon>
        <taxon>eudicotyledons</taxon>
        <taxon>Gunneridae</taxon>
        <taxon>Pentapetalae</taxon>
        <taxon>asterids</taxon>
        <taxon>lamiids</taxon>
        <taxon>Lamiales</taxon>
        <taxon>Pedaliaceae</taxon>
        <taxon>Sesamum</taxon>
    </lineage>
</organism>